<dbReference type="InParanoid" id="A2FTP6"/>
<dbReference type="AlphaFoldDB" id="A2FTP6"/>
<reference evidence="2" key="2">
    <citation type="journal article" date="2007" name="Science">
        <title>Draft genome sequence of the sexually transmitted pathogen Trichomonas vaginalis.</title>
        <authorList>
            <person name="Carlton J.M."/>
            <person name="Hirt R.P."/>
            <person name="Silva J.C."/>
            <person name="Delcher A.L."/>
            <person name="Schatz M."/>
            <person name="Zhao Q."/>
            <person name="Wortman J.R."/>
            <person name="Bidwell S.L."/>
            <person name="Alsmark U.C.M."/>
            <person name="Besteiro S."/>
            <person name="Sicheritz-Ponten T."/>
            <person name="Noel C.J."/>
            <person name="Dacks J.B."/>
            <person name="Foster P.G."/>
            <person name="Simillion C."/>
            <person name="Van de Peer Y."/>
            <person name="Miranda-Saavedra D."/>
            <person name="Barton G.J."/>
            <person name="Westrop G.D."/>
            <person name="Mueller S."/>
            <person name="Dessi D."/>
            <person name="Fiori P.L."/>
            <person name="Ren Q."/>
            <person name="Paulsen I."/>
            <person name="Zhang H."/>
            <person name="Bastida-Corcuera F.D."/>
            <person name="Simoes-Barbosa A."/>
            <person name="Brown M.T."/>
            <person name="Hayes R.D."/>
            <person name="Mukherjee M."/>
            <person name="Okumura C.Y."/>
            <person name="Schneider R."/>
            <person name="Smith A.J."/>
            <person name="Vanacova S."/>
            <person name="Villalvazo M."/>
            <person name="Haas B.J."/>
            <person name="Pertea M."/>
            <person name="Feldblyum T.V."/>
            <person name="Utterback T.R."/>
            <person name="Shu C.L."/>
            <person name="Osoegawa K."/>
            <person name="de Jong P.J."/>
            <person name="Hrdy I."/>
            <person name="Horvathova L."/>
            <person name="Zubacova Z."/>
            <person name="Dolezal P."/>
            <person name="Malik S.B."/>
            <person name="Logsdon J.M. Jr."/>
            <person name="Henze K."/>
            <person name="Gupta A."/>
            <person name="Wang C.C."/>
            <person name="Dunne R.L."/>
            <person name="Upcroft J.A."/>
            <person name="Upcroft P."/>
            <person name="White O."/>
            <person name="Salzberg S.L."/>
            <person name="Tang P."/>
            <person name="Chiu C.-H."/>
            <person name="Lee Y.-S."/>
            <person name="Embley T.M."/>
            <person name="Coombs G.H."/>
            <person name="Mottram J.C."/>
            <person name="Tachezy J."/>
            <person name="Fraser-Liggett C.M."/>
            <person name="Johnson P.J."/>
        </authorList>
    </citation>
    <scope>NUCLEOTIDE SEQUENCE [LARGE SCALE GENOMIC DNA]</scope>
    <source>
        <strain evidence="2">G3</strain>
    </source>
</reference>
<keyword evidence="3" id="KW-1185">Reference proteome</keyword>
<name>A2FTP6_TRIV3</name>
<feature type="transmembrane region" description="Helical" evidence="1">
    <location>
        <begin position="6"/>
        <end position="22"/>
    </location>
</feature>
<sequence length="345" mass="39439">MTITAVLGLILNLVASALFIRTDIAHDAFGHGSIGIRIVFIIALVYSSILLMHHTKTTIHSIVIPRLGDGTILTSHPFIYYCICTAFSLPVIFLKRFVDMNLYFILANIAEMLVLATVIYFFVKDMKDTGFNPEKKLQWFVKDFWETIHGFATWIVIFWIGPFICAISKYLKDTKQSTIMNVVYSSSALAFIVNFAIPLLGHFHFYGICDEELITGFYDEKYAMTTVGHVGVLINALVTNAGYIFLASNELTQLFHKNESLFVKLWSYLTIILLNCLLLTYFEGRNELYFEIVGNISYLFFSLILPPILYLKAFKFREIWGFISVFFLVFAVALSCCIIYVHIIE</sequence>
<feature type="transmembrane region" description="Helical" evidence="1">
    <location>
        <begin position="322"/>
        <end position="343"/>
    </location>
</feature>
<protein>
    <submittedName>
        <fullName evidence="2">Uncharacterized protein</fullName>
    </submittedName>
</protein>
<dbReference type="EMBL" id="DS114015">
    <property type="protein sequence ID" value="EAX91718.1"/>
    <property type="molecule type" value="Genomic_DNA"/>
</dbReference>
<dbReference type="VEuPathDB" id="TrichDB:TVAGG3_0611660"/>
<dbReference type="VEuPathDB" id="TrichDB:TVAG_384420"/>
<dbReference type="OrthoDB" id="1684102at2759"/>
<dbReference type="KEGG" id="tva:4749420"/>
<gene>
    <name evidence="2" type="ORF">TVAG_384420</name>
</gene>
<dbReference type="GO" id="GO:0005774">
    <property type="term" value="C:vacuolar membrane"/>
    <property type="evidence" value="ECO:0000318"/>
    <property type="project" value="GO_Central"/>
</dbReference>
<evidence type="ECO:0000256" key="1">
    <source>
        <dbReference type="SAM" id="Phobius"/>
    </source>
</evidence>
<evidence type="ECO:0000313" key="2">
    <source>
        <dbReference type="EMBL" id="EAX91718.1"/>
    </source>
</evidence>
<organism evidence="2 3">
    <name type="scientific">Trichomonas vaginalis (strain ATCC PRA-98 / G3)</name>
    <dbReference type="NCBI Taxonomy" id="412133"/>
    <lineage>
        <taxon>Eukaryota</taxon>
        <taxon>Metamonada</taxon>
        <taxon>Parabasalia</taxon>
        <taxon>Trichomonadida</taxon>
        <taxon>Trichomonadidae</taxon>
        <taxon>Trichomonas</taxon>
    </lineage>
</organism>
<feature type="transmembrane region" description="Helical" evidence="1">
    <location>
        <begin position="261"/>
        <end position="282"/>
    </location>
</feature>
<reference evidence="2" key="1">
    <citation type="submission" date="2006-10" db="EMBL/GenBank/DDBJ databases">
        <authorList>
            <person name="Amadeo P."/>
            <person name="Zhao Q."/>
            <person name="Wortman J."/>
            <person name="Fraser-Liggett C."/>
            <person name="Carlton J."/>
        </authorList>
    </citation>
    <scope>NUCLEOTIDE SEQUENCE</scope>
    <source>
        <strain evidence="2">G3</strain>
    </source>
</reference>
<feature type="transmembrane region" description="Helical" evidence="1">
    <location>
        <begin position="72"/>
        <end position="94"/>
    </location>
</feature>
<evidence type="ECO:0000313" key="3">
    <source>
        <dbReference type="Proteomes" id="UP000001542"/>
    </source>
</evidence>
<dbReference type="Proteomes" id="UP000001542">
    <property type="component" value="Unassembled WGS sequence"/>
</dbReference>
<feature type="transmembrane region" description="Helical" evidence="1">
    <location>
        <begin position="183"/>
        <end position="206"/>
    </location>
</feature>
<feature type="transmembrane region" description="Helical" evidence="1">
    <location>
        <begin position="288"/>
        <end position="310"/>
    </location>
</feature>
<accession>A2FTP6</accession>
<feature type="transmembrane region" description="Helical" evidence="1">
    <location>
        <begin position="151"/>
        <end position="171"/>
    </location>
</feature>
<dbReference type="GO" id="GO:0003333">
    <property type="term" value="P:amino acid transmembrane transport"/>
    <property type="evidence" value="ECO:0000318"/>
    <property type="project" value="GO_Central"/>
</dbReference>
<feature type="transmembrane region" description="Helical" evidence="1">
    <location>
        <begin position="34"/>
        <end position="52"/>
    </location>
</feature>
<dbReference type="GO" id="GO:0015179">
    <property type="term" value="F:L-amino acid transmembrane transporter activity"/>
    <property type="evidence" value="ECO:0000318"/>
    <property type="project" value="GO_Central"/>
</dbReference>
<feature type="transmembrane region" description="Helical" evidence="1">
    <location>
        <begin position="101"/>
        <end position="123"/>
    </location>
</feature>
<feature type="transmembrane region" description="Helical" evidence="1">
    <location>
        <begin position="226"/>
        <end position="249"/>
    </location>
</feature>
<dbReference type="RefSeq" id="XP_001304648.1">
    <property type="nucleotide sequence ID" value="XM_001304647.1"/>
</dbReference>
<keyword evidence="1" id="KW-1133">Transmembrane helix</keyword>
<keyword evidence="1" id="KW-0812">Transmembrane</keyword>
<keyword evidence="1" id="KW-0472">Membrane</keyword>
<proteinExistence type="predicted"/>